<reference evidence="2" key="1">
    <citation type="submission" date="2022-11" db="UniProtKB">
        <authorList>
            <consortium name="WormBaseParasite"/>
        </authorList>
    </citation>
    <scope>IDENTIFICATION</scope>
</reference>
<dbReference type="Proteomes" id="UP000887580">
    <property type="component" value="Unplaced"/>
</dbReference>
<organism evidence="1 2">
    <name type="scientific">Panagrolaimus sp. PS1159</name>
    <dbReference type="NCBI Taxonomy" id="55785"/>
    <lineage>
        <taxon>Eukaryota</taxon>
        <taxon>Metazoa</taxon>
        <taxon>Ecdysozoa</taxon>
        <taxon>Nematoda</taxon>
        <taxon>Chromadorea</taxon>
        <taxon>Rhabditida</taxon>
        <taxon>Tylenchina</taxon>
        <taxon>Panagrolaimomorpha</taxon>
        <taxon>Panagrolaimoidea</taxon>
        <taxon>Panagrolaimidae</taxon>
        <taxon>Panagrolaimus</taxon>
    </lineage>
</organism>
<name>A0AC35F5V0_9BILA</name>
<proteinExistence type="predicted"/>
<dbReference type="WBParaSite" id="PS1159_v2.g13491.t1">
    <property type="protein sequence ID" value="PS1159_v2.g13491.t1"/>
    <property type="gene ID" value="PS1159_v2.g13491"/>
</dbReference>
<sequence length="294" mass="33400">MSYPTTSFDFRDPMIGEIDPGNHFTFYPTWQPPPIQYDETGFDHHQFSSSSSAWTTNGTGFPQILSNYPQPSQNSQQLQVSLNIIPSSATINNNNNTFEIKTIEPLQQPTLPTTTISFQQQQQQPQPCEIKFPSISHLPLNEPPTIGTKLFSCNRCGKQYCRKSTLKAHLKHHMGERPFICQICGKTFSQAANLTAHRRVHTGEKPFSCTICLRPFSQSSSLVTHKRTHTGERPYPCNHCDKAFTDSSTLTKHLRTHSGQKPYECPLCMMRFSQSGNLHRHLKTHRNGEIDIKP</sequence>
<accession>A0AC35F5V0</accession>
<evidence type="ECO:0000313" key="2">
    <source>
        <dbReference type="WBParaSite" id="PS1159_v2.g13491.t1"/>
    </source>
</evidence>
<evidence type="ECO:0000313" key="1">
    <source>
        <dbReference type="Proteomes" id="UP000887580"/>
    </source>
</evidence>
<protein>
    <submittedName>
        <fullName evidence="2">C2H2-type domain-containing protein</fullName>
    </submittedName>
</protein>